<keyword evidence="2" id="KW-1185">Reference proteome</keyword>
<accession>A0ABX2AX09</accession>
<comment type="caution">
    <text evidence="1">The sequence shown here is derived from an EMBL/GenBank/DDBJ whole genome shotgun (WGS) entry which is preliminary data.</text>
</comment>
<protein>
    <submittedName>
        <fullName evidence="1">T9SS type A sorting domain-containing protein</fullName>
    </submittedName>
</protein>
<dbReference type="EMBL" id="JABKKE010000023">
    <property type="protein sequence ID" value="NPE15019.1"/>
    <property type="molecule type" value="Genomic_DNA"/>
</dbReference>
<name>A0ABX2AX09_9BACT</name>
<evidence type="ECO:0000313" key="1">
    <source>
        <dbReference type="EMBL" id="NPE15019.1"/>
    </source>
</evidence>
<evidence type="ECO:0000313" key="2">
    <source>
        <dbReference type="Proteomes" id="UP001193734"/>
    </source>
</evidence>
<reference evidence="1 2" key="1">
    <citation type="submission" date="2020-05" db="EMBL/GenBank/DDBJ databases">
        <title>Distinct polysaccharide utilization as determinants for interspecies competition between intestinal Prevotella spp.</title>
        <authorList>
            <person name="Galvez E.J.C."/>
            <person name="Iljazovic A."/>
            <person name="Strowig T."/>
        </authorList>
    </citation>
    <scope>NUCLEOTIDE SEQUENCE [LARGE SCALE GENOMIC DNA]</scope>
    <source>
        <strain evidence="1 2">PROD</strain>
    </source>
</reference>
<dbReference type="GeneID" id="82158478"/>
<sequence>MIRYIGKSADDFFDMCGWNDYPIATGIGSSGLPEITPASTGDVIPFQGSQKSNTVQKVPAKSQSDENELQEYIYNMAELGAAGNFVLMKDGSWKEYYDYRDFSENENYARTSDGYVRLKHVYYTYGINYQYTNAHAEFGLYSFPPQKPEASMNSYTRSTEFNAMQRSPRKNTIVTRADDDEYLDVEIGFKNTEGCTEILVEQTDSDYPVPYTYFVDVNAGCFTAYMNRKYPSTFRLTYYNEAGENIGEPFTIDLRGKISHRFDWEATILTEDELKYKFTDAVAIELSKADYILTKIDDPIIRLKGKLDKTEGSIDISNLPKGAYVFTVIVEGEVYSYKLVK</sequence>
<organism evidence="1 2">
    <name type="scientific">Xylanibacter rodentium</name>
    <dbReference type="NCBI Taxonomy" id="2736289"/>
    <lineage>
        <taxon>Bacteria</taxon>
        <taxon>Pseudomonadati</taxon>
        <taxon>Bacteroidota</taxon>
        <taxon>Bacteroidia</taxon>
        <taxon>Bacteroidales</taxon>
        <taxon>Prevotellaceae</taxon>
        <taxon>Xylanibacter</taxon>
    </lineage>
</organism>
<proteinExistence type="predicted"/>
<dbReference type="Proteomes" id="UP001193734">
    <property type="component" value="Unassembled WGS sequence"/>
</dbReference>
<gene>
    <name evidence="1" type="ORF">HPS55_11945</name>
</gene>
<dbReference type="RefSeq" id="WP_172174813.1">
    <property type="nucleotide sequence ID" value="NZ_CASGIA010000020.1"/>
</dbReference>